<keyword evidence="3" id="KW-1185">Reference proteome</keyword>
<comment type="caution">
    <text evidence="2">The sequence shown here is derived from an EMBL/GenBank/DDBJ whole genome shotgun (WGS) entry which is preliminary data.</text>
</comment>
<evidence type="ECO:0000313" key="2">
    <source>
        <dbReference type="EMBL" id="KAL2815576.1"/>
    </source>
</evidence>
<dbReference type="EMBL" id="JBFXLS010000111">
    <property type="protein sequence ID" value="KAL2815576.1"/>
    <property type="molecule type" value="Genomic_DNA"/>
</dbReference>
<evidence type="ECO:0000256" key="1">
    <source>
        <dbReference type="SAM" id="MobiDB-lite"/>
    </source>
</evidence>
<accession>A0ABR4HJJ5</accession>
<evidence type="ECO:0000313" key="3">
    <source>
        <dbReference type="Proteomes" id="UP001610335"/>
    </source>
</evidence>
<organism evidence="2 3">
    <name type="scientific">Aspergillus cavernicola</name>
    <dbReference type="NCBI Taxonomy" id="176166"/>
    <lineage>
        <taxon>Eukaryota</taxon>
        <taxon>Fungi</taxon>
        <taxon>Dikarya</taxon>
        <taxon>Ascomycota</taxon>
        <taxon>Pezizomycotina</taxon>
        <taxon>Eurotiomycetes</taxon>
        <taxon>Eurotiomycetidae</taxon>
        <taxon>Eurotiales</taxon>
        <taxon>Aspergillaceae</taxon>
        <taxon>Aspergillus</taxon>
        <taxon>Aspergillus subgen. Nidulantes</taxon>
    </lineage>
</organism>
<protein>
    <submittedName>
        <fullName evidence="2">Uncharacterized protein</fullName>
    </submittedName>
</protein>
<feature type="region of interest" description="Disordered" evidence="1">
    <location>
        <begin position="36"/>
        <end position="61"/>
    </location>
</feature>
<gene>
    <name evidence="2" type="ORF">BDW59DRAFT_15411</name>
</gene>
<sequence length="84" mass="9392">MSGNSTDEIKDTVYAAGSTSGEWAQNNVVNPIHSYVTGEKNTESQIDTSNISDEESEKIDRMEKEKVAEFLQERHKSNAATKRK</sequence>
<name>A0ABR4HJJ5_9EURO</name>
<proteinExistence type="predicted"/>
<dbReference type="Proteomes" id="UP001610335">
    <property type="component" value="Unassembled WGS sequence"/>
</dbReference>
<reference evidence="2 3" key="1">
    <citation type="submission" date="2024-07" db="EMBL/GenBank/DDBJ databases">
        <title>Section-level genome sequencing and comparative genomics of Aspergillus sections Usti and Cavernicolus.</title>
        <authorList>
            <consortium name="Lawrence Berkeley National Laboratory"/>
            <person name="Nybo J.L."/>
            <person name="Vesth T.C."/>
            <person name="Theobald S."/>
            <person name="Frisvad J.C."/>
            <person name="Larsen T.O."/>
            <person name="Kjaerboelling I."/>
            <person name="Rothschild-Mancinelli K."/>
            <person name="Lyhne E.K."/>
            <person name="Kogle M.E."/>
            <person name="Barry K."/>
            <person name="Clum A."/>
            <person name="Na H."/>
            <person name="Ledsgaard L."/>
            <person name="Lin J."/>
            <person name="Lipzen A."/>
            <person name="Kuo A."/>
            <person name="Riley R."/>
            <person name="Mondo S."/>
            <person name="LaButti K."/>
            <person name="Haridas S."/>
            <person name="Pangalinan J."/>
            <person name="Salamov A.A."/>
            <person name="Simmons B.A."/>
            <person name="Magnuson J.K."/>
            <person name="Chen J."/>
            <person name="Drula E."/>
            <person name="Henrissat B."/>
            <person name="Wiebenga A."/>
            <person name="Lubbers R.J."/>
            <person name="Gomes A.C."/>
            <person name="Makela M.R."/>
            <person name="Stajich J."/>
            <person name="Grigoriev I.V."/>
            <person name="Mortensen U.H."/>
            <person name="De vries R.P."/>
            <person name="Baker S.E."/>
            <person name="Andersen M.R."/>
        </authorList>
    </citation>
    <scope>NUCLEOTIDE SEQUENCE [LARGE SCALE GENOMIC DNA]</scope>
    <source>
        <strain evidence="2 3">CBS 600.67</strain>
    </source>
</reference>